<dbReference type="Gene3D" id="3.90.550.20">
    <property type="match status" value="1"/>
</dbReference>
<comment type="caution">
    <text evidence="2">The sequence shown here is derived from an EMBL/GenBank/DDBJ whole genome shotgun (WGS) entry which is preliminary data.</text>
</comment>
<evidence type="ECO:0000313" key="3">
    <source>
        <dbReference type="Proteomes" id="UP000186817"/>
    </source>
</evidence>
<protein>
    <submittedName>
        <fullName evidence="2">Uncharacterized protein</fullName>
    </submittedName>
</protein>
<keyword evidence="3" id="KW-1185">Reference proteome</keyword>
<reference evidence="2 3" key="1">
    <citation type="submission" date="2016-02" db="EMBL/GenBank/DDBJ databases">
        <title>Genome analysis of coral dinoflagellate symbionts highlights evolutionary adaptations to a symbiotic lifestyle.</title>
        <authorList>
            <person name="Aranda M."/>
            <person name="Li Y."/>
            <person name="Liew Y.J."/>
            <person name="Baumgarten S."/>
            <person name="Simakov O."/>
            <person name="Wilson M."/>
            <person name="Piel J."/>
            <person name="Ashoor H."/>
            <person name="Bougouffa S."/>
            <person name="Bajic V.B."/>
            <person name="Ryu T."/>
            <person name="Ravasi T."/>
            <person name="Bayer T."/>
            <person name="Micklem G."/>
            <person name="Kim H."/>
            <person name="Bhak J."/>
            <person name="Lajeunesse T.C."/>
            <person name="Voolstra C.R."/>
        </authorList>
    </citation>
    <scope>NUCLEOTIDE SEQUENCE [LARGE SCALE GENOMIC DNA]</scope>
    <source>
        <strain evidence="2 3">CCMP2467</strain>
    </source>
</reference>
<evidence type="ECO:0000313" key="2">
    <source>
        <dbReference type="EMBL" id="OLQ09609.1"/>
    </source>
</evidence>
<dbReference type="AlphaFoldDB" id="A0A1Q9EQ97"/>
<accession>A0A1Q9EQ97</accession>
<dbReference type="OrthoDB" id="440344at2759"/>
<proteinExistence type="predicted"/>
<gene>
    <name evidence="2" type="ORF">AK812_SmicGene6718</name>
</gene>
<dbReference type="Proteomes" id="UP000186817">
    <property type="component" value="Unassembled WGS sequence"/>
</dbReference>
<dbReference type="SUPFAM" id="SSF101908">
    <property type="entry name" value="Putative isomerase YbhE"/>
    <property type="match status" value="1"/>
</dbReference>
<feature type="region of interest" description="Disordered" evidence="1">
    <location>
        <begin position="492"/>
        <end position="512"/>
    </location>
</feature>
<sequence>MSGLRACLFAPEEVGCLLVRAGNRWKLWREREGAVELYHSDENETYTAACWACPENLQACVVLGCASGRVQAWDASSAELLGRPGQAFHALASGADCSVTALAASSTRGTVFAACSGLPDILEIGLLDGVTRSSLASGKMMHAYQWSMHQLSVENFLAVTSSEPPAPLDQSELLPLPGGQQFNSEKQRNGAHAAVALHYAHSPWPMRYFYKPELDVQAPITMFQTYIHYENEAPQAMVGKMFPEFKRQFCNDVFLRQTVEEWADTHGPEFLDKLASPAHRADVFRYICHYQYGGLCLDIKTAFVMPWKEVLQKIDYDWGTAQVKLADALGYNPTRPDDRLIMAIGKAGDYSIFLRVSFYGRPGHPLIRMAIQHAFGGQVLSRVASIEYMIFCHYLWNTISRDMGSDPKVGWNVTPTFGPIYLFQEYHKHAHDTSTLVKNEGHHFVSRDGTLVAFTRCWGWSKGFPDDPSTKERTSRALLASIPEAIAEIREERNRASGHSPQQAKAQPPVPAGDNDIVEQVENSIKNNSFARIMEAVRASQYYRNGLALSEQQEGWLCCAFCKGKGFRIVTESQEPLGLAGPPPELLARLLTPTRKAPPPAKGSSVSGLAVSGLTSEWLLSSSIGAPLKLWRLPAAGASLSNLHKASKCLKAPAGGAAHVDLCCFDGCLMALASDGAMQVDFFDAGPENQGGVAHGKRTPTSSTRVLTCHERVKEARLAKERDAGGRLVAVGHGPSIVVCWTFETGHTKRQKKQMERFNAYFSLHYNTFISSVDDDRRMRRPGGHDIQFWPVRSSSQMFLLISKCSRVWSLELSSLELDESSDMARQLSRELIVPYEECLQEAVYNWIQEAKEEAKVFRRVHGYFSDDLTWMSLRPTIKAGSIVEAREERQLDIWARRVKELLVVVSAFLWRRPGYRLMWNLPTLWSVLPTALSLMKLMDVPLHQDCEDTCLRVGMCGGCWGGGTNRAYDKDNDLCFIGFDDAGNSAYAGYMKRKFSAEDRRELFHNVTNPKWELLGDVFELALGMLTLAMRHPEKFSSWGTYQDMNACIQGLEMSFYRYCASESVELITAETPRKRSPPKKER</sequence>
<name>A0A1Q9EQ97_SYMMI</name>
<dbReference type="EMBL" id="LSRX01000093">
    <property type="protein sequence ID" value="OLQ09609.1"/>
    <property type="molecule type" value="Genomic_DNA"/>
</dbReference>
<organism evidence="2 3">
    <name type="scientific">Symbiodinium microadriaticum</name>
    <name type="common">Dinoflagellate</name>
    <name type="synonym">Zooxanthella microadriatica</name>
    <dbReference type="NCBI Taxonomy" id="2951"/>
    <lineage>
        <taxon>Eukaryota</taxon>
        <taxon>Sar</taxon>
        <taxon>Alveolata</taxon>
        <taxon>Dinophyceae</taxon>
        <taxon>Suessiales</taxon>
        <taxon>Symbiodiniaceae</taxon>
        <taxon>Symbiodinium</taxon>
    </lineage>
</organism>
<evidence type="ECO:0000256" key="1">
    <source>
        <dbReference type="SAM" id="MobiDB-lite"/>
    </source>
</evidence>